<comment type="caution">
    <text evidence="6">The sequence shown here is derived from an EMBL/GenBank/DDBJ whole genome shotgun (WGS) entry which is preliminary data.</text>
</comment>
<keyword evidence="3" id="KW-0560">Oxidoreductase</keyword>
<evidence type="ECO:0000256" key="3">
    <source>
        <dbReference type="ARBA" id="ARBA00023002"/>
    </source>
</evidence>
<dbReference type="SUPFAM" id="SSF48179">
    <property type="entry name" value="6-phosphogluconate dehydrogenase C-terminal domain-like"/>
    <property type="match status" value="1"/>
</dbReference>
<dbReference type="SUPFAM" id="SSF51735">
    <property type="entry name" value="NAD(P)-binding Rossmann-fold domains"/>
    <property type="match status" value="1"/>
</dbReference>
<comment type="similarity">
    <text evidence="1">Belongs to the pyrroline-5-carboxylate reductase family.</text>
</comment>
<dbReference type="Pfam" id="PF03807">
    <property type="entry name" value="F420_oxidored"/>
    <property type="match status" value="1"/>
</dbReference>
<dbReference type="PANTHER" id="PTHR11645:SF0">
    <property type="entry name" value="PYRROLINE-5-CARBOXYLATE REDUCTASE 3"/>
    <property type="match status" value="1"/>
</dbReference>
<dbReference type="GO" id="GO:0055129">
    <property type="term" value="P:L-proline biosynthetic process"/>
    <property type="evidence" value="ECO:0007669"/>
    <property type="project" value="TreeGrafter"/>
</dbReference>
<feature type="domain" description="Pyrroline-5-carboxylate reductase catalytic N-terminal" evidence="5">
    <location>
        <begin position="6"/>
        <end position="98"/>
    </location>
</feature>
<proteinExistence type="inferred from homology"/>
<evidence type="ECO:0000256" key="1">
    <source>
        <dbReference type="ARBA" id="ARBA00005525"/>
    </source>
</evidence>
<dbReference type="InterPro" id="IPR036291">
    <property type="entry name" value="NAD(P)-bd_dom_sf"/>
</dbReference>
<dbReference type="InterPro" id="IPR008927">
    <property type="entry name" value="6-PGluconate_DH-like_C_sf"/>
</dbReference>
<name>A0A7C4PFG3_9CHLR</name>
<evidence type="ECO:0000313" key="6">
    <source>
        <dbReference type="EMBL" id="HGS21081.1"/>
    </source>
</evidence>
<protein>
    <submittedName>
        <fullName evidence="6">Pyrroline-5-carboxylate reductase</fullName>
    </submittedName>
</protein>
<reference evidence="6" key="1">
    <citation type="journal article" date="2020" name="mSystems">
        <title>Genome- and Community-Level Interaction Insights into Carbon Utilization and Element Cycling Functions of Hydrothermarchaeota in Hydrothermal Sediment.</title>
        <authorList>
            <person name="Zhou Z."/>
            <person name="Liu Y."/>
            <person name="Xu W."/>
            <person name="Pan J."/>
            <person name="Luo Z.H."/>
            <person name="Li M."/>
        </authorList>
    </citation>
    <scope>NUCLEOTIDE SEQUENCE [LARGE SCALE GENOMIC DNA]</scope>
    <source>
        <strain evidence="6">SpSt-573</strain>
    </source>
</reference>
<dbReference type="AlphaFoldDB" id="A0A7C4PFG3"/>
<organism evidence="6">
    <name type="scientific">Anaerolinea thermolimosa</name>
    <dbReference type="NCBI Taxonomy" id="229919"/>
    <lineage>
        <taxon>Bacteria</taxon>
        <taxon>Bacillati</taxon>
        <taxon>Chloroflexota</taxon>
        <taxon>Anaerolineae</taxon>
        <taxon>Anaerolineales</taxon>
        <taxon>Anaerolineaceae</taxon>
        <taxon>Anaerolinea</taxon>
    </lineage>
</organism>
<dbReference type="GO" id="GO:0004735">
    <property type="term" value="F:pyrroline-5-carboxylate reductase activity"/>
    <property type="evidence" value="ECO:0007669"/>
    <property type="project" value="InterPro"/>
</dbReference>
<accession>A0A7C4PFG3</accession>
<dbReference type="Gene3D" id="3.40.50.720">
    <property type="entry name" value="NAD(P)-binding Rossmann-like Domain"/>
    <property type="match status" value="1"/>
</dbReference>
<evidence type="ECO:0000259" key="5">
    <source>
        <dbReference type="Pfam" id="PF03807"/>
    </source>
</evidence>
<evidence type="ECO:0000256" key="4">
    <source>
        <dbReference type="PIRSR" id="PIRSR000193-1"/>
    </source>
</evidence>
<dbReference type="EMBL" id="DSYK01000223">
    <property type="protein sequence ID" value="HGS21081.1"/>
    <property type="molecule type" value="Genomic_DNA"/>
</dbReference>
<feature type="binding site" evidence="4">
    <location>
        <begin position="71"/>
        <end position="74"/>
    </location>
    <ligand>
        <name>NADP(+)</name>
        <dbReference type="ChEBI" id="CHEBI:58349"/>
    </ligand>
</feature>
<evidence type="ECO:0000256" key="2">
    <source>
        <dbReference type="ARBA" id="ARBA00022857"/>
    </source>
</evidence>
<dbReference type="InterPro" id="IPR000304">
    <property type="entry name" value="Pyrroline-COOH_reductase"/>
</dbReference>
<dbReference type="PANTHER" id="PTHR11645">
    <property type="entry name" value="PYRROLINE-5-CARBOXYLATE REDUCTASE"/>
    <property type="match status" value="1"/>
</dbReference>
<dbReference type="PIRSF" id="PIRSF000193">
    <property type="entry name" value="Pyrrol-5-carb_rd"/>
    <property type="match status" value="1"/>
</dbReference>
<keyword evidence="2 4" id="KW-0521">NADP</keyword>
<sequence length="259" mass="27641">MMNKSVGFIGGGRVTKILLGGLSKAGKVPGKVVVSDPSEPVLGRLKEDFKSIETVLNDNTKAAGQDIVFLAVHPPAIGEVLKGVASALKPESILISLAPKFTLARLSEMLGGHPKIVRMIPNAPSIIGCGFNPVAFSGSFSSGEKSALLDLFSACGDCPEVPENTLEIYAILTAMGPTYLWYQLYELLSLSQSFGLSEKDAQKGLQSMLTGTVRTMFESGLSPEQVMDLIPVKPLAELEPAMTEGYRNKLKGVFEKIKP</sequence>
<gene>
    <name evidence="6" type="ORF">ENT37_04345</name>
</gene>
<dbReference type="InterPro" id="IPR028939">
    <property type="entry name" value="P5C_Rdtase_cat_N"/>
</dbReference>